<dbReference type="GO" id="GO:0009252">
    <property type="term" value="P:peptidoglycan biosynthetic process"/>
    <property type="evidence" value="ECO:0007669"/>
    <property type="project" value="TreeGrafter"/>
</dbReference>
<evidence type="ECO:0000256" key="2">
    <source>
        <dbReference type="ARBA" id="ARBA00001933"/>
    </source>
</evidence>
<dbReference type="Pfam" id="PF01168">
    <property type="entry name" value="Ala_racemase_N"/>
    <property type="match status" value="1"/>
</dbReference>
<dbReference type="SUPFAM" id="SSF51419">
    <property type="entry name" value="PLP-binding barrel"/>
    <property type="match status" value="1"/>
</dbReference>
<gene>
    <name evidence="9" type="primary">alr</name>
    <name evidence="9" type="ORF">E3J84_07090</name>
</gene>
<evidence type="ECO:0000256" key="7">
    <source>
        <dbReference type="PIRSR" id="PIRSR600821-52"/>
    </source>
</evidence>
<evidence type="ECO:0000259" key="8">
    <source>
        <dbReference type="SMART" id="SM01005"/>
    </source>
</evidence>
<dbReference type="SMART" id="SM01005">
    <property type="entry name" value="Ala_racemase_C"/>
    <property type="match status" value="1"/>
</dbReference>
<dbReference type="InterPro" id="IPR011079">
    <property type="entry name" value="Ala_racemase_C"/>
</dbReference>
<dbReference type="GO" id="GO:0005829">
    <property type="term" value="C:cytosol"/>
    <property type="evidence" value="ECO:0007669"/>
    <property type="project" value="TreeGrafter"/>
</dbReference>
<comment type="similarity">
    <text evidence="5">Belongs to the alanine racemase family.</text>
</comment>
<dbReference type="InterPro" id="IPR000821">
    <property type="entry name" value="Ala_racemase"/>
</dbReference>
<comment type="cofactor">
    <cofactor evidence="2 5 6">
        <name>pyridoxal 5'-phosphate</name>
        <dbReference type="ChEBI" id="CHEBI:597326"/>
    </cofactor>
</comment>
<feature type="modified residue" description="N6-(pyridoxal phosphate)lysine" evidence="5 6">
    <location>
        <position position="38"/>
    </location>
</feature>
<dbReference type="HAMAP" id="MF_01201">
    <property type="entry name" value="Ala_racemase"/>
    <property type="match status" value="1"/>
</dbReference>
<dbReference type="Pfam" id="PF00842">
    <property type="entry name" value="Ala_racemase_C"/>
    <property type="match status" value="1"/>
</dbReference>
<evidence type="ECO:0000313" key="9">
    <source>
        <dbReference type="EMBL" id="TET07731.1"/>
    </source>
</evidence>
<dbReference type="Gene3D" id="2.40.37.10">
    <property type="entry name" value="Lyase, Ornithine Decarboxylase, Chain A, domain 1"/>
    <property type="match status" value="1"/>
</dbReference>
<feature type="active site" description="Proton acceptor; specific for D-alanine" evidence="5">
    <location>
        <position position="38"/>
    </location>
</feature>
<feature type="active site" description="Proton acceptor; specific for L-alanine" evidence="5">
    <location>
        <position position="265"/>
    </location>
</feature>
<dbReference type="InterPro" id="IPR001608">
    <property type="entry name" value="Ala_racemase_N"/>
</dbReference>
<evidence type="ECO:0000256" key="6">
    <source>
        <dbReference type="PIRSR" id="PIRSR600821-50"/>
    </source>
</evidence>
<accession>A0A523RPZ9</accession>
<feature type="binding site" evidence="5 7">
    <location>
        <position position="136"/>
    </location>
    <ligand>
        <name>substrate</name>
    </ligand>
</feature>
<dbReference type="GO" id="GO:0030170">
    <property type="term" value="F:pyridoxal phosphate binding"/>
    <property type="evidence" value="ECO:0007669"/>
    <property type="project" value="UniProtKB-UniRule"/>
</dbReference>
<dbReference type="FunFam" id="3.20.20.10:FF:000002">
    <property type="entry name" value="Alanine racemase"/>
    <property type="match status" value="1"/>
</dbReference>
<dbReference type="InterPro" id="IPR009006">
    <property type="entry name" value="Ala_racemase/Decarboxylase_C"/>
</dbReference>
<comment type="caution">
    <text evidence="9">The sequence shown here is derived from an EMBL/GenBank/DDBJ whole genome shotgun (WGS) entry which is preliminary data.</text>
</comment>
<name>A0A523RPZ9_UNCAE</name>
<comment type="catalytic activity">
    <reaction evidence="1 5">
        <text>L-alanine = D-alanine</text>
        <dbReference type="Rhea" id="RHEA:20249"/>
        <dbReference type="ChEBI" id="CHEBI:57416"/>
        <dbReference type="ChEBI" id="CHEBI:57972"/>
        <dbReference type="EC" id="5.1.1.1"/>
    </reaction>
</comment>
<dbReference type="PRINTS" id="PR00992">
    <property type="entry name" value="ALARACEMASE"/>
</dbReference>
<evidence type="ECO:0000256" key="4">
    <source>
        <dbReference type="ARBA" id="ARBA00023235"/>
    </source>
</evidence>
<dbReference type="PANTHER" id="PTHR30511">
    <property type="entry name" value="ALANINE RACEMASE"/>
    <property type="match status" value="1"/>
</dbReference>
<evidence type="ECO:0000313" key="10">
    <source>
        <dbReference type="Proteomes" id="UP000316360"/>
    </source>
</evidence>
<evidence type="ECO:0000256" key="1">
    <source>
        <dbReference type="ARBA" id="ARBA00000316"/>
    </source>
</evidence>
<dbReference type="FunFam" id="2.40.37.10:FF:000006">
    <property type="entry name" value="Alanine racemase"/>
    <property type="match status" value="1"/>
</dbReference>
<comment type="function">
    <text evidence="5">Catalyzes the interconversion of L-alanine and D-alanine. May also act on other amino acids.</text>
</comment>
<reference evidence="9 10" key="1">
    <citation type="submission" date="2019-03" db="EMBL/GenBank/DDBJ databases">
        <title>Metabolic potential of uncultured bacteria and archaea associated with petroleum seepage in deep-sea sediments.</title>
        <authorList>
            <person name="Dong X."/>
            <person name="Hubert C."/>
        </authorList>
    </citation>
    <scope>NUCLEOTIDE SEQUENCE [LARGE SCALE GENOMIC DNA]</scope>
    <source>
        <strain evidence="9">E44_bin7</strain>
    </source>
</reference>
<evidence type="ECO:0000256" key="5">
    <source>
        <dbReference type="HAMAP-Rule" id="MF_01201"/>
    </source>
</evidence>
<dbReference type="EMBL" id="SOKJ01000405">
    <property type="protein sequence ID" value="TET07731.1"/>
    <property type="molecule type" value="Genomic_DNA"/>
</dbReference>
<dbReference type="CDD" id="cd00430">
    <property type="entry name" value="PLPDE_III_AR"/>
    <property type="match status" value="1"/>
</dbReference>
<dbReference type="NCBIfam" id="TIGR00492">
    <property type="entry name" value="alr"/>
    <property type="match status" value="1"/>
</dbReference>
<proteinExistence type="inferred from homology"/>
<dbReference type="PANTHER" id="PTHR30511:SF0">
    <property type="entry name" value="ALANINE RACEMASE, CATABOLIC-RELATED"/>
    <property type="match status" value="1"/>
</dbReference>
<organism evidence="9 10">
    <name type="scientific">Aerophobetes bacterium</name>
    <dbReference type="NCBI Taxonomy" id="2030807"/>
    <lineage>
        <taxon>Bacteria</taxon>
        <taxon>Candidatus Aerophobota</taxon>
    </lineage>
</organism>
<dbReference type="UniPathway" id="UPA00042">
    <property type="reaction ID" value="UER00497"/>
</dbReference>
<dbReference type="InterPro" id="IPR020622">
    <property type="entry name" value="Ala_racemase_pyridoxalP-BS"/>
</dbReference>
<sequence>MQNIRPVWLEINLDAIAHNVRTIKGIVGRNTQIIAVVKANAYGHGAVEVSQTALENGVAILAVGVVEEGIILRKAGIKAPILICGFTLEDQLEPLLSYNLTPTICDLQILEALSKVAGENGKTIGIHIKIDTGMGRLGVSPPKTLNFVKKISKMRNIKIEGIFTHLAATNEKDGIYTKMQFDEYKKALLELEKEGINIPLKHIANSAAILNSSSMYLDAVRPGIILYGLLPSPKSERTVELKPAAEFKTRIIFLKKVSPGKSIGYGRTYITTKPTKVATLPVGYADGYSRLLSNKGEVLVRGQRAPIIGRICMDLCMIDVTHVPEVQIGDEVILWGRQGSQTIWAEEIAEKIGSIVYEVICMVDKERVPRVFIKDEKSFKVKSLVGDNKL</sequence>
<evidence type="ECO:0000256" key="3">
    <source>
        <dbReference type="ARBA" id="ARBA00022898"/>
    </source>
</evidence>
<dbReference type="GO" id="GO:0030632">
    <property type="term" value="P:D-alanine biosynthetic process"/>
    <property type="evidence" value="ECO:0007669"/>
    <property type="project" value="UniProtKB-UniRule"/>
</dbReference>
<dbReference type="Proteomes" id="UP000316360">
    <property type="component" value="Unassembled WGS sequence"/>
</dbReference>
<dbReference type="GO" id="GO:0008784">
    <property type="term" value="F:alanine racemase activity"/>
    <property type="evidence" value="ECO:0007669"/>
    <property type="project" value="UniProtKB-UniRule"/>
</dbReference>
<keyword evidence="4 5" id="KW-0413">Isomerase</keyword>
<dbReference type="EC" id="5.1.1.1" evidence="5"/>
<dbReference type="SUPFAM" id="SSF50621">
    <property type="entry name" value="Alanine racemase C-terminal domain-like"/>
    <property type="match status" value="1"/>
</dbReference>
<feature type="domain" description="Alanine racemase C-terminal" evidence="8">
    <location>
        <begin position="244"/>
        <end position="373"/>
    </location>
</feature>
<dbReference type="AlphaFoldDB" id="A0A523RPZ9"/>
<feature type="binding site" evidence="5 7">
    <location>
        <position position="313"/>
    </location>
    <ligand>
        <name>substrate</name>
    </ligand>
</feature>
<keyword evidence="3 5" id="KW-0663">Pyridoxal phosphate</keyword>
<dbReference type="Gene3D" id="3.20.20.10">
    <property type="entry name" value="Alanine racemase"/>
    <property type="match status" value="1"/>
</dbReference>
<dbReference type="InterPro" id="IPR029066">
    <property type="entry name" value="PLP-binding_barrel"/>
</dbReference>
<dbReference type="PROSITE" id="PS00395">
    <property type="entry name" value="ALANINE_RACEMASE"/>
    <property type="match status" value="1"/>
</dbReference>
<protein>
    <recommendedName>
        <fullName evidence="5">Alanine racemase</fullName>
        <ecNumber evidence="5">5.1.1.1</ecNumber>
    </recommendedName>
</protein>
<comment type="pathway">
    <text evidence="5">Amino-acid biosynthesis; D-alanine biosynthesis; D-alanine from L-alanine: step 1/1.</text>
</comment>